<keyword evidence="4" id="KW-0472">Membrane</keyword>
<gene>
    <name evidence="6" type="ORF">A3I24_03835</name>
</gene>
<feature type="transmembrane region" description="Helical" evidence="4">
    <location>
        <begin position="136"/>
        <end position="159"/>
    </location>
</feature>
<dbReference type="Pfam" id="PF16927">
    <property type="entry name" value="HisKA_7TM"/>
    <property type="match status" value="1"/>
</dbReference>
<comment type="catalytic activity">
    <reaction evidence="1">
        <text>ATP + protein L-histidine = ADP + protein N-phospho-L-histidine.</text>
        <dbReference type="EC" id="2.7.13.3"/>
    </reaction>
</comment>
<dbReference type="SMART" id="SM00387">
    <property type="entry name" value="HATPase_c"/>
    <property type="match status" value="1"/>
</dbReference>
<dbReference type="PANTHER" id="PTHR43547:SF2">
    <property type="entry name" value="HYBRID SIGNAL TRANSDUCTION HISTIDINE KINASE C"/>
    <property type="match status" value="1"/>
</dbReference>
<evidence type="ECO:0000313" key="7">
    <source>
        <dbReference type="Proteomes" id="UP000177690"/>
    </source>
</evidence>
<dbReference type="PANTHER" id="PTHR43547">
    <property type="entry name" value="TWO-COMPONENT HISTIDINE KINASE"/>
    <property type="match status" value="1"/>
</dbReference>
<evidence type="ECO:0000256" key="1">
    <source>
        <dbReference type="ARBA" id="ARBA00000085"/>
    </source>
</evidence>
<evidence type="ECO:0000256" key="2">
    <source>
        <dbReference type="ARBA" id="ARBA00012438"/>
    </source>
</evidence>
<comment type="caution">
    <text evidence="6">The sequence shown here is derived from an EMBL/GenBank/DDBJ whole genome shotgun (WGS) entry which is preliminary data.</text>
</comment>
<organism evidence="6 7">
    <name type="scientific">Candidatus Harrisonbacteria bacterium RIFCSPLOWO2_02_FULL_41_13b</name>
    <dbReference type="NCBI Taxonomy" id="1798409"/>
    <lineage>
        <taxon>Bacteria</taxon>
        <taxon>Candidatus Harrisoniibacteriota</taxon>
    </lineage>
</organism>
<keyword evidence="4" id="KW-1133">Transmembrane helix</keyword>
<dbReference type="InterPro" id="IPR004358">
    <property type="entry name" value="Sig_transdc_His_kin-like_C"/>
</dbReference>
<keyword evidence="4" id="KW-0812">Transmembrane</keyword>
<evidence type="ECO:0000313" key="6">
    <source>
        <dbReference type="EMBL" id="OGY66657.1"/>
    </source>
</evidence>
<dbReference type="Pfam" id="PF00512">
    <property type="entry name" value="HisKA"/>
    <property type="match status" value="1"/>
</dbReference>
<dbReference type="Proteomes" id="UP000177690">
    <property type="component" value="Unassembled WGS sequence"/>
</dbReference>
<dbReference type="PRINTS" id="PR00344">
    <property type="entry name" value="BCTRLSENSOR"/>
</dbReference>
<sequence length="697" mass="79172">MSYYLISAAVNAIIAIGLAVFIVIESPLKQMHRAFIYFALAVFAWSAAYGVWQLTDNQDSALFWSRALMAGAIYTAIAYFHFVAAFLGIYKQQKYLIWLGYVVMTVFELLNFTPYFVSHVEPYLGFKFWPMPGIAFHPYLIIWFGYLVYATILLIRHYLKSGGHLRGQIQYLLLGIFIAFLGGATNYFPWYKIPIPPYGNILVAVYLAIFAYAITVYHLMNITVVLRLGAIFSTLLTVIAGFYFAATSLLSGFLGEPYNILLPAFIIVLSYAPLKRFVENLTDRFLFQKHYKLSEVLDFFAQTIHQAGPDLSLIVKTFNETIIKVLKVKKTAFALIPSAKDFMILQQAVRTAGIEIIYINNDSSLIKYFDSHPGAIIDCEDFQKRIGRGSYLLPVEKAALCGLEKFDFNIAIPVEFKGRIKMLYLVGPKKSKDVFYRDDLQFLEHTVHEAAAFIDNISLYEDLKSASEAKSHFIGVVSHQLRTPISGMRWSIETLKQPGLSQKDRQSFLDHIYDKTVFLSEQIDNILTALEIYDKKMFLQKTDLRVGDIYNELIVRFMPIIKEKALTVESEIEKTANLVKCDSEKIKKVIRTLFENAISYSRTGGKIVLRVFQETTNDQKRLVVSVEDDGIGLSKADEQHLFEEFFRSEEGKLLSPNGLGLSLFISRAIIEAHGGTLRLTSRGKNRGATAYFDLPLN</sequence>
<dbReference type="EMBL" id="MHJL01000038">
    <property type="protein sequence ID" value="OGY66657.1"/>
    <property type="molecule type" value="Genomic_DNA"/>
</dbReference>
<feature type="transmembrane region" description="Helical" evidence="4">
    <location>
        <begin position="224"/>
        <end position="246"/>
    </location>
</feature>
<feature type="transmembrane region" description="Helical" evidence="4">
    <location>
        <begin position="36"/>
        <end position="55"/>
    </location>
</feature>
<dbReference type="SUPFAM" id="SSF47384">
    <property type="entry name" value="Homodimeric domain of signal transducing histidine kinase"/>
    <property type="match status" value="1"/>
</dbReference>
<proteinExistence type="predicted"/>
<dbReference type="InterPro" id="IPR003594">
    <property type="entry name" value="HATPase_dom"/>
</dbReference>
<dbReference type="CDD" id="cd00082">
    <property type="entry name" value="HisKA"/>
    <property type="match status" value="1"/>
</dbReference>
<accession>A0A1G1ZS36</accession>
<feature type="domain" description="Histidine kinase" evidence="5">
    <location>
        <begin position="476"/>
        <end position="697"/>
    </location>
</feature>
<dbReference type="SMART" id="SM00388">
    <property type="entry name" value="HisKA"/>
    <property type="match status" value="1"/>
</dbReference>
<dbReference type="CDD" id="cd00075">
    <property type="entry name" value="HATPase"/>
    <property type="match status" value="1"/>
</dbReference>
<feature type="transmembrane region" description="Helical" evidence="4">
    <location>
        <begin position="171"/>
        <end position="191"/>
    </location>
</feature>
<reference evidence="6 7" key="1">
    <citation type="journal article" date="2016" name="Nat. Commun.">
        <title>Thousands of microbial genomes shed light on interconnected biogeochemical processes in an aquifer system.</title>
        <authorList>
            <person name="Anantharaman K."/>
            <person name="Brown C.T."/>
            <person name="Hug L.A."/>
            <person name="Sharon I."/>
            <person name="Castelle C.J."/>
            <person name="Probst A.J."/>
            <person name="Thomas B.C."/>
            <person name="Singh A."/>
            <person name="Wilkins M.J."/>
            <person name="Karaoz U."/>
            <person name="Brodie E.L."/>
            <person name="Williams K.H."/>
            <person name="Hubbard S.S."/>
            <person name="Banfield J.F."/>
        </authorList>
    </citation>
    <scope>NUCLEOTIDE SEQUENCE [LARGE SCALE GENOMIC DNA]</scope>
</reference>
<dbReference type="SUPFAM" id="SSF55874">
    <property type="entry name" value="ATPase domain of HSP90 chaperone/DNA topoisomerase II/histidine kinase"/>
    <property type="match status" value="1"/>
</dbReference>
<feature type="transmembrane region" description="Helical" evidence="4">
    <location>
        <begin position="6"/>
        <end position="24"/>
    </location>
</feature>
<dbReference type="InterPro" id="IPR031621">
    <property type="entry name" value="HisKA_7TM"/>
</dbReference>
<evidence type="ECO:0000256" key="3">
    <source>
        <dbReference type="ARBA" id="ARBA00022553"/>
    </source>
</evidence>
<evidence type="ECO:0000256" key="4">
    <source>
        <dbReference type="SAM" id="Phobius"/>
    </source>
</evidence>
<feature type="transmembrane region" description="Helical" evidence="4">
    <location>
        <begin position="197"/>
        <end position="217"/>
    </location>
</feature>
<dbReference type="InterPro" id="IPR003661">
    <property type="entry name" value="HisK_dim/P_dom"/>
</dbReference>
<dbReference type="PROSITE" id="PS50109">
    <property type="entry name" value="HIS_KIN"/>
    <property type="match status" value="1"/>
</dbReference>
<dbReference type="Pfam" id="PF02518">
    <property type="entry name" value="HATPase_c"/>
    <property type="match status" value="1"/>
</dbReference>
<dbReference type="AlphaFoldDB" id="A0A1G1ZS36"/>
<dbReference type="EC" id="2.7.13.3" evidence="2"/>
<dbReference type="Gene3D" id="3.30.565.10">
    <property type="entry name" value="Histidine kinase-like ATPase, C-terminal domain"/>
    <property type="match status" value="1"/>
</dbReference>
<protein>
    <recommendedName>
        <fullName evidence="2">histidine kinase</fullName>
        <ecNumber evidence="2">2.7.13.3</ecNumber>
    </recommendedName>
</protein>
<dbReference type="InterPro" id="IPR036097">
    <property type="entry name" value="HisK_dim/P_sf"/>
</dbReference>
<dbReference type="InterPro" id="IPR036890">
    <property type="entry name" value="HATPase_C_sf"/>
</dbReference>
<dbReference type="STRING" id="1798409.A3I24_03835"/>
<dbReference type="InterPro" id="IPR005467">
    <property type="entry name" value="His_kinase_dom"/>
</dbReference>
<feature type="transmembrane region" description="Helical" evidence="4">
    <location>
        <begin position="96"/>
        <end position="116"/>
    </location>
</feature>
<dbReference type="GO" id="GO:0000155">
    <property type="term" value="F:phosphorelay sensor kinase activity"/>
    <property type="evidence" value="ECO:0007669"/>
    <property type="project" value="InterPro"/>
</dbReference>
<keyword evidence="3" id="KW-0597">Phosphoprotein</keyword>
<dbReference type="Gene3D" id="1.10.287.130">
    <property type="match status" value="1"/>
</dbReference>
<name>A0A1G1ZS36_9BACT</name>
<evidence type="ECO:0000259" key="5">
    <source>
        <dbReference type="PROSITE" id="PS50109"/>
    </source>
</evidence>
<feature type="transmembrane region" description="Helical" evidence="4">
    <location>
        <begin position="67"/>
        <end position="89"/>
    </location>
</feature>